<keyword evidence="6" id="KW-1185">Reference proteome</keyword>
<name>A0ABD3X8M1_SINWO</name>
<dbReference type="AlphaFoldDB" id="A0ABD3X8M1"/>
<evidence type="ECO:0000313" key="5">
    <source>
        <dbReference type="EMBL" id="KAL3881936.1"/>
    </source>
</evidence>
<evidence type="ECO:0000256" key="2">
    <source>
        <dbReference type="PROSITE-ProRule" id="PRU00192"/>
    </source>
</evidence>
<feature type="region of interest" description="Disordered" evidence="3">
    <location>
        <begin position="469"/>
        <end position="491"/>
    </location>
</feature>
<evidence type="ECO:0000256" key="3">
    <source>
        <dbReference type="SAM" id="MobiDB-lite"/>
    </source>
</evidence>
<dbReference type="Gene3D" id="1.20.1270.60">
    <property type="entry name" value="Arfaptin homology (AH) domain/BAR domain"/>
    <property type="match status" value="1"/>
</dbReference>
<organism evidence="5 6">
    <name type="scientific">Sinanodonta woodiana</name>
    <name type="common">Chinese pond mussel</name>
    <name type="synonym">Anodonta woodiana</name>
    <dbReference type="NCBI Taxonomy" id="1069815"/>
    <lineage>
        <taxon>Eukaryota</taxon>
        <taxon>Metazoa</taxon>
        <taxon>Spiralia</taxon>
        <taxon>Lophotrochozoa</taxon>
        <taxon>Mollusca</taxon>
        <taxon>Bivalvia</taxon>
        <taxon>Autobranchia</taxon>
        <taxon>Heteroconchia</taxon>
        <taxon>Palaeoheterodonta</taxon>
        <taxon>Unionida</taxon>
        <taxon>Unionoidea</taxon>
        <taxon>Unionidae</taxon>
        <taxon>Unioninae</taxon>
        <taxon>Sinanodonta</taxon>
    </lineage>
</organism>
<evidence type="ECO:0000313" key="6">
    <source>
        <dbReference type="Proteomes" id="UP001634394"/>
    </source>
</evidence>
<evidence type="ECO:0000259" key="4">
    <source>
        <dbReference type="PROSITE" id="PS50002"/>
    </source>
</evidence>
<reference evidence="5 6" key="1">
    <citation type="submission" date="2024-11" db="EMBL/GenBank/DDBJ databases">
        <title>Chromosome-level genome assembly of the freshwater bivalve Anodonta woodiana.</title>
        <authorList>
            <person name="Chen X."/>
        </authorList>
    </citation>
    <scope>NUCLEOTIDE SEQUENCE [LARGE SCALE GENOMIC DNA]</scope>
    <source>
        <strain evidence="5">MN2024</strain>
        <tissue evidence="5">Gills</tissue>
    </source>
</reference>
<proteinExistence type="predicted"/>
<accession>A0ABD3X8M1</accession>
<feature type="domain" description="SH3" evidence="4">
    <location>
        <begin position="517"/>
        <end position="583"/>
    </location>
</feature>
<dbReference type="PROSITE" id="PS50002">
    <property type="entry name" value="SH3"/>
    <property type="match status" value="1"/>
</dbReference>
<dbReference type="InterPro" id="IPR036028">
    <property type="entry name" value="SH3-like_dom_sf"/>
</dbReference>
<dbReference type="Gene3D" id="2.30.30.40">
    <property type="entry name" value="SH3 Domains"/>
    <property type="match status" value="1"/>
</dbReference>
<sequence>MATNNLTGISDYVEEANILHMSGLRFHQGIRSVNMLAKMMEERFNCEEKMAHVLEDNSCDWSKKLADISSEGNGEFDHGSIYVAITKALMEPFEEAKIYNSVKNEGLGDDGPVHYLRRWKAQMESCQIQNKTMNLYSTAWDKQQSALKEIEKAKEFIYTSINYLYVYFSFYVRKYKLENGLRQLQADPPVLSSRAEAKLNKSMDRYREKCEVAQEVYKRSLKMAEEGRGKDLVALRKSERKFVKFEKNRLKNTKASIEKFLDISDKLDTERPSHISVINDIIGVLENLNVETEKRNLDIQYKIGRELTAFEEFDEKNKDQEDKIKSWVKKITLRKRNKIQIDIKNSMTNKTFEIDHDSDDIKVISLYNDTGDGTEEDESDVDIFSIDQKGPKTKIKLKEQHKTKDVCADGKDENLPQGTSSSVQAAPDTVLFGLPNAVVSNKEPDMWAIPSRNRSMELDVIWRCTSPIPPKLTKKERKQGKDARKVSKQSMNVDLVKDKGQLNDVSSDPDSALPCRLANVRVIANEAYNAQNKDELTFKAGQTIKQKMPANSDGMAYGWIRKGKLKRKTYGYYPANLVELKPKKEKTGILGRLSKKGAVLKIAS</sequence>
<gene>
    <name evidence="5" type="ORF">ACJMK2_028322</name>
</gene>
<dbReference type="SUPFAM" id="SSF103657">
    <property type="entry name" value="BAR/IMD domain-like"/>
    <property type="match status" value="1"/>
</dbReference>
<dbReference type="Proteomes" id="UP001634394">
    <property type="component" value="Unassembled WGS sequence"/>
</dbReference>
<evidence type="ECO:0000256" key="1">
    <source>
        <dbReference type="ARBA" id="ARBA00022443"/>
    </source>
</evidence>
<dbReference type="InterPro" id="IPR001452">
    <property type="entry name" value="SH3_domain"/>
</dbReference>
<dbReference type="EMBL" id="JBJQND010000003">
    <property type="protein sequence ID" value="KAL3881936.1"/>
    <property type="molecule type" value="Genomic_DNA"/>
</dbReference>
<dbReference type="InterPro" id="IPR027267">
    <property type="entry name" value="AH/BAR_dom_sf"/>
</dbReference>
<protein>
    <recommendedName>
        <fullName evidence="4">SH3 domain-containing protein</fullName>
    </recommendedName>
</protein>
<keyword evidence="1 2" id="KW-0728">SH3 domain</keyword>
<comment type="caution">
    <text evidence="5">The sequence shown here is derived from an EMBL/GenBank/DDBJ whole genome shotgun (WGS) entry which is preliminary data.</text>
</comment>
<dbReference type="SUPFAM" id="SSF50044">
    <property type="entry name" value="SH3-domain"/>
    <property type="match status" value="1"/>
</dbReference>